<dbReference type="GO" id="GO:0005524">
    <property type="term" value="F:ATP binding"/>
    <property type="evidence" value="ECO:0007669"/>
    <property type="project" value="UniProtKB-KW"/>
</dbReference>
<proteinExistence type="predicted"/>
<keyword evidence="1" id="KW-0723">Serine/threonine-protein kinase</keyword>
<dbReference type="GO" id="GO:0005634">
    <property type="term" value="C:nucleus"/>
    <property type="evidence" value="ECO:0007669"/>
    <property type="project" value="EnsemblFungi"/>
</dbReference>
<dbReference type="eggNOG" id="KOG0583">
    <property type="taxonomic scope" value="Eukaryota"/>
</dbReference>
<accession>S9Q0V0</accession>
<dbReference type="PANTHER" id="PTHR24346:SF110">
    <property type="entry name" value="NON-SPECIFIC SERINE_THREONINE PROTEIN KINASE"/>
    <property type="match status" value="1"/>
</dbReference>
<protein>
    <submittedName>
        <fullName evidence="7">CAMK/CAMKL/AMPK protein kinase Ppk9</fullName>
    </submittedName>
</protein>
<dbReference type="InterPro" id="IPR032270">
    <property type="entry name" value="AMPK_C"/>
</dbReference>
<reference evidence="7 8" key="1">
    <citation type="journal article" date="2011" name="Science">
        <title>Comparative functional genomics of the fission yeasts.</title>
        <authorList>
            <person name="Rhind N."/>
            <person name="Chen Z."/>
            <person name="Yassour M."/>
            <person name="Thompson D.A."/>
            <person name="Haas B.J."/>
            <person name="Habib N."/>
            <person name="Wapinski I."/>
            <person name="Roy S."/>
            <person name="Lin M.F."/>
            <person name="Heiman D.I."/>
            <person name="Young S.K."/>
            <person name="Furuya K."/>
            <person name="Guo Y."/>
            <person name="Pidoux A."/>
            <person name="Chen H.M."/>
            <person name="Robbertse B."/>
            <person name="Goldberg J.M."/>
            <person name="Aoki K."/>
            <person name="Bayne E.H."/>
            <person name="Berlin A.M."/>
            <person name="Desjardins C.A."/>
            <person name="Dobbs E."/>
            <person name="Dukaj L."/>
            <person name="Fan L."/>
            <person name="FitzGerald M.G."/>
            <person name="French C."/>
            <person name="Gujja S."/>
            <person name="Hansen K."/>
            <person name="Keifenheim D."/>
            <person name="Levin J.Z."/>
            <person name="Mosher R.A."/>
            <person name="Mueller C.A."/>
            <person name="Pfiffner J."/>
            <person name="Priest M."/>
            <person name="Russ C."/>
            <person name="Smialowska A."/>
            <person name="Swoboda P."/>
            <person name="Sykes S.M."/>
            <person name="Vaughn M."/>
            <person name="Vengrova S."/>
            <person name="Yoder R."/>
            <person name="Zeng Q."/>
            <person name="Allshire R."/>
            <person name="Baulcombe D."/>
            <person name="Birren B.W."/>
            <person name="Brown W."/>
            <person name="Ekwall K."/>
            <person name="Kellis M."/>
            <person name="Leatherwood J."/>
            <person name="Levin H."/>
            <person name="Margalit H."/>
            <person name="Martienssen R."/>
            <person name="Nieduszynski C.A."/>
            <person name="Spatafora J.W."/>
            <person name="Friedman N."/>
            <person name="Dalgaard J.Z."/>
            <person name="Baumann P."/>
            <person name="Niki H."/>
            <person name="Regev A."/>
            <person name="Nusbaum C."/>
        </authorList>
    </citation>
    <scope>NUCLEOTIDE SEQUENCE [LARGE SCALE GENOMIC DNA]</scope>
    <source>
        <strain evidence="8">yFS286</strain>
    </source>
</reference>
<keyword evidence="2" id="KW-0808">Transferase</keyword>
<dbReference type="InterPro" id="IPR000719">
    <property type="entry name" value="Prot_kinase_dom"/>
</dbReference>
<dbReference type="FunFam" id="1.10.510.10:FF:000571">
    <property type="entry name" value="Maternal embryonic leucine zipper kinase"/>
    <property type="match status" value="1"/>
</dbReference>
<dbReference type="Pfam" id="PF00069">
    <property type="entry name" value="Pkinase"/>
    <property type="match status" value="1"/>
</dbReference>
<keyword evidence="3" id="KW-0547">Nucleotide-binding</keyword>
<dbReference type="EMBL" id="KE503206">
    <property type="protein sequence ID" value="EPX74911.1"/>
    <property type="molecule type" value="Genomic_DNA"/>
</dbReference>
<dbReference type="OrthoDB" id="504170at2759"/>
<evidence type="ECO:0000256" key="1">
    <source>
        <dbReference type="ARBA" id="ARBA00022527"/>
    </source>
</evidence>
<dbReference type="GeneID" id="25031368"/>
<dbReference type="AlphaFoldDB" id="S9Q0V0"/>
<evidence type="ECO:0000313" key="8">
    <source>
        <dbReference type="Proteomes" id="UP000016088"/>
    </source>
</evidence>
<dbReference type="GO" id="GO:0005737">
    <property type="term" value="C:cytoplasm"/>
    <property type="evidence" value="ECO:0007669"/>
    <property type="project" value="EnsemblFungi"/>
</dbReference>
<sequence length="528" mass="59444">MQITAFSSVDSRNVDESQFIGPWKLGRTLGEGNLAKVKLGIHAETGERVALKMIRNAELEDESLWNHVLREVMILRKFQHPNILSLYQVLRVPKYTVLALEYMDTDLHSILAKCKRLDEFVARKIFQQIVSAVEYCHQNNVSHRDLKLENILLTKDFTVKLSDFSLSNFMYDGTFLRTSCGTPHYAAPEVIQGRYYDGCDVDIWGCGILLYLMLTGEFPFEDVTISNVLSRACKGIYTVPSHVSTNATDLIRRMLTVIPTSRIKIGEIMCHPWFIGDRLPSHLSSAQDSFPSPEKQHPVSYYPAEIAKLFGSSPKSTVNAQNNVSHPSLEGSYPQFYAPTNSDLSSSAEALPFHCFVWAGSSPCSPPNQNINGTSTAVGIASNSSPQSHVSILPTSLPSEHAAYMAKTFNIHKLQSPVSSRLRPFRWHFGIQSNKAPRDILLQFCKSLQQLGASFRPYSTEDFLRENKYRVDAKFNSDNFVVYLTFEVFSLGSLANVIDIRFSGNRASPINNPMPCFEVVKRFFQKII</sequence>
<dbReference type="Gene3D" id="1.10.510.10">
    <property type="entry name" value="Transferase(Phosphotransferase) domain 1"/>
    <property type="match status" value="1"/>
</dbReference>
<evidence type="ECO:0000256" key="5">
    <source>
        <dbReference type="ARBA" id="ARBA00022840"/>
    </source>
</evidence>
<dbReference type="FunFam" id="3.30.200.20:FF:000003">
    <property type="entry name" value="Non-specific serine/threonine protein kinase"/>
    <property type="match status" value="1"/>
</dbReference>
<dbReference type="Gene3D" id="3.30.310.80">
    <property type="entry name" value="Kinase associated domain 1, KA1"/>
    <property type="match status" value="1"/>
</dbReference>
<evidence type="ECO:0000259" key="6">
    <source>
        <dbReference type="PROSITE" id="PS50011"/>
    </source>
</evidence>
<dbReference type="SMART" id="SM00220">
    <property type="entry name" value="S_TKc"/>
    <property type="match status" value="1"/>
</dbReference>
<dbReference type="InterPro" id="IPR008271">
    <property type="entry name" value="Ser/Thr_kinase_AS"/>
</dbReference>
<feature type="domain" description="Protein kinase" evidence="6">
    <location>
        <begin position="23"/>
        <end position="274"/>
    </location>
</feature>
<organism evidence="7 8">
    <name type="scientific">Schizosaccharomyces octosporus (strain yFS286)</name>
    <name type="common">Fission yeast</name>
    <name type="synonym">Octosporomyces octosporus</name>
    <dbReference type="NCBI Taxonomy" id="483514"/>
    <lineage>
        <taxon>Eukaryota</taxon>
        <taxon>Fungi</taxon>
        <taxon>Dikarya</taxon>
        <taxon>Ascomycota</taxon>
        <taxon>Taphrinomycotina</taxon>
        <taxon>Schizosaccharomycetes</taxon>
        <taxon>Schizosaccharomycetales</taxon>
        <taxon>Schizosaccharomycetaceae</taxon>
        <taxon>Schizosaccharomyces</taxon>
    </lineage>
</organism>
<evidence type="ECO:0000256" key="2">
    <source>
        <dbReference type="ARBA" id="ARBA00022679"/>
    </source>
</evidence>
<dbReference type="RefSeq" id="XP_013016338.1">
    <property type="nucleotide sequence ID" value="XM_013160884.1"/>
</dbReference>
<dbReference type="SUPFAM" id="SSF56112">
    <property type="entry name" value="Protein kinase-like (PK-like)"/>
    <property type="match status" value="1"/>
</dbReference>
<evidence type="ECO:0000256" key="3">
    <source>
        <dbReference type="ARBA" id="ARBA00022741"/>
    </source>
</evidence>
<dbReference type="SUPFAM" id="SSF103243">
    <property type="entry name" value="KA1-like"/>
    <property type="match status" value="1"/>
</dbReference>
<evidence type="ECO:0000256" key="4">
    <source>
        <dbReference type="ARBA" id="ARBA00022777"/>
    </source>
</evidence>
<dbReference type="GO" id="GO:0004674">
    <property type="term" value="F:protein serine/threonine kinase activity"/>
    <property type="evidence" value="ECO:0007669"/>
    <property type="project" value="UniProtKB-KW"/>
</dbReference>
<evidence type="ECO:0000313" key="7">
    <source>
        <dbReference type="EMBL" id="EPX74911.1"/>
    </source>
</evidence>
<dbReference type="CDD" id="cd14003">
    <property type="entry name" value="STKc_AMPK-like"/>
    <property type="match status" value="1"/>
</dbReference>
<dbReference type="PROSITE" id="PS00108">
    <property type="entry name" value="PROTEIN_KINASE_ST"/>
    <property type="match status" value="1"/>
</dbReference>
<dbReference type="PANTHER" id="PTHR24346">
    <property type="entry name" value="MAP/MICROTUBULE AFFINITY-REGULATING KINASE"/>
    <property type="match status" value="1"/>
</dbReference>
<name>S9Q0V0_SCHOY</name>
<dbReference type="InterPro" id="IPR028375">
    <property type="entry name" value="KA1/Ssp2_C"/>
</dbReference>
<dbReference type="PROSITE" id="PS50011">
    <property type="entry name" value="PROTEIN_KINASE_DOM"/>
    <property type="match status" value="1"/>
</dbReference>
<dbReference type="OMA" id="IQGRYYD"/>
<dbReference type="Pfam" id="PF16579">
    <property type="entry name" value="AdenylateSensor"/>
    <property type="match status" value="1"/>
</dbReference>
<dbReference type="HOGENOM" id="CLU_000288_59_3_1"/>
<dbReference type="Proteomes" id="UP000016088">
    <property type="component" value="Unassembled WGS sequence"/>
</dbReference>
<gene>
    <name evidence="7" type="ORF">SOCG_02391</name>
</gene>
<keyword evidence="8" id="KW-1185">Reference proteome</keyword>
<keyword evidence="4 7" id="KW-0418">Kinase</keyword>
<keyword evidence="5" id="KW-0067">ATP-binding</keyword>
<dbReference type="GO" id="GO:0035556">
    <property type="term" value="P:intracellular signal transduction"/>
    <property type="evidence" value="ECO:0007669"/>
    <property type="project" value="TreeGrafter"/>
</dbReference>
<dbReference type="VEuPathDB" id="FungiDB:SOCG_02391"/>
<dbReference type="InterPro" id="IPR011009">
    <property type="entry name" value="Kinase-like_dom_sf"/>
</dbReference>